<reference evidence="3 4" key="1">
    <citation type="submission" date="2015-05" db="EMBL/GenBank/DDBJ databases">
        <title>Draft genome sequence of the bacterium Gordonia jacobaea a new member of the Gordonia genus.</title>
        <authorList>
            <person name="Jimenez-Galisteo G."/>
            <person name="Dominguez A."/>
            <person name="Munoz E."/>
            <person name="Vinas M."/>
        </authorList>
    </citation>
    <scope>NUCLEOTIDE SEQUENCE [LARGE SCALE GENOMIC DNA]</scope>
    <source>
        <strain evidence="4">mv1</strain>
    </source>
</reference>
<accession>A0ABR5IEK4</accession>
<keyword evidence="4" id="KW-1185">Reference proteome</keyword>
<evidence type="ECO:0000313" key="3">
    <source>
        <dbReference type="EMBL" id="KNA92088.1"/>
    </source>
</evidence>
<proteinExistence type="predicted"/>
<dbReference type="Gene3D" id="2.40.128.580">
    <property type="entry name" value="GXWXG domain"/>
    <property type="match status" value="1"/>
</dbReference>
<evidence type="ECO:0000259" key="1">
    <source>
        <dbReference type="Pfam" id="PF14231"/>
    </source>
</evidence>
<protein>
    <recommendedName>
        <fullName evidence="5">DUF4334 domain-containing protein</fullName>
    </recommendedName>
</protein>
<name>A0ABR5IEK4_9ACTN</name>
<dbReference type="EMBL" id="LDTZ01000015">
    <property type="protein sequence ID" value="KNA92088.1"/>
    <property type="molecule type" value="Genomic_DNA"/>
</dbReference>
<dbReference type="Proteomes" id="UP000037247">
    <property type="component" value="Unassembled WGS sequence"/>
</dbReference>
<feature type="domain" description="GXWXG" evidence="1">
    <location>
        <begin position="41"/>
        <end position="99"/>
    </location>
</feature>
<evidence type="ECO:0008006" key="5">
    <source>
        <dbReference type="Google" id="ProtNLM"/>
    </source>
</evidence>
<dbReference type="InterPro" id="IPR025951">
    <property type="entry name" value="GXWXG_dom"/>
</dbReference>
<feature type="domain" description="DUF4334" evidence="2">
    <location>
        <begin position="110"/>
        <end position="168"/>
    </location>
</feature>
<organism evidence="3 4">
    <name type="scientific">Gordonia jacobaea</name>
    <dbReference type="NCBI Taxonomy" id="122202"/>
    <lineage>
        <taxon>Bacteria</taxon>
        <taxon>Bacillati</taxon>
        <taxon>Actinomycetota</taxon>
        <taxon>Actinomycetes</taxon>
        <taxon>Mycobacteriales</taxon>
        <taxon>Gordoniaceae</taxon>
        <taxon>Gordonia</taxon>
    </lineage>
</organism>
<dbReference type="RefSeq" id="WP_049698421.1">
    <property type="nucleotide sequence ID" value="NZ_JAQDQF010000009.1"/>
</dbReference>
<gene>
    <name evidence="3" type="ORF">ABW18_07990</name>
</gene>
<sequence>MTVSSQTPTENAVDARREAARARFVELRAARSTIADADLDAVWADLETLRPADMLGSWRGGEFATGHAMNGLLTKIGWHGKNFISLSEVQPLVCRNESGELYSNTRVGKGEASLWTIEFRGEVTASMVYDGQPVIDHFKRVDDTTVMGIMNGTGGLIGGRHFYFYLERD</sequence>
<comment type="caution">
    <text evidence="3">The sequence shown here is derived from an EMBL/GenBank/DDBJ whole genome shotgun (WGS) entry which is preliminary data.</text>
</comment>
<dbReference type="Pfam" id="PF14231">
    <property type="entry name" value="GXWXG"/>
    <property type="match status" value="1"/>
</dbReference>
<evidence type="ECO:0000259" key="2">
    <source>
        <dbReference type="Pfam" id="PF14232"/>
    </source>
</evidence>
<dbReference type="Pfam" id="PF14232">
    <property type="entry name" value="DUF4334"/>
    <property type="match status" value="1"/>
</dbReference>
<dbReference type="InterPro" id="IPR025568">
    <property type="entry name" value="DUF4334"/>
</dbReference>
<evidence type="ECO:0000313" key="4">
    <source>
        <dbReference type="Proteomes" id="UP000037247"/>
    </source>
</evidence>